<dbReference type="SUPFAM" id="SSF48452">
    <property type="entry name" value="TPR-like"/>
    <property type="match status" value="1"/>
</dbReference>
<dbReference type="AlphaFoldDB" id="A0AAJ1U3Y1"/>
<dbReference type="EC" id="3.4.24.-" evidence="9"/>
<evidence type="ECO:0000313" key="9">
    <source>
        <dbReference type="EMBL" id="MDQ2092549.1"/>
    </source>
</evidence>
<evidence type="ECO:0000256" key="1">
    <source>
        <dbReference type="ARBA" id="ARBA00001947"/>
    </source>
</evidence>
<dbReference type="GO" id="GO:0004222">
    <property type="term" value="F:metalloendopeptidase activity"/>
    <property type="evidence" value="ECO:0007669"/>
    <property type="project" value="InterPro"/>
</dbReference>
<organism evidence="9 10">
    <name type="scientific">Rhodalgimonas zhirmunskyi</name>
    <dbReference type="NCBI Taxonomy" id="2964767"/>
    <lineage>
        <taxon>Bacteria</taxon>
        <taxon>Pseudomonadati</taxon>
        <taxon>Pseudomonadota</taxon>
        <taxon>Alphaproteobacteria</taxon>
        <taxon>Rhodobacterales</taxon>
        <taxon>Roseobacteraceae</taxon>
        <taxon>Rhodalgimonas</taxon>
    </lineage>
</organism>
<keyword evidence="7" id="KW-0802">TPR repeat</keyword>
<dbReference type="GO" id="GO:0046872">
    <property type="term" value="F:metal ion binding"/>
    <property type="evidence" value="ECO:0007669"/>
    <property type="project" value="UniProtKB-KW"/>
</dbReference>
<dbReference type="EMBL" id="JANFFA010000001">
    <property type="protein sequence ID" value="MDQ2092549.1"/>
    <property type="molecule type" value="Genomic_DNA"/>
</dbReference>
<evidence type="ECO:0000256" key="4">
    <source>
        <dbReference type="ARBA" id="ARBA00022801"/>
    </source>
</evidence>
<keyword evidence="6 9" id="KW-0482">Metalloprotease</keyword>
<dbReference type="PANTHER" id="PTHR22726">
    <property type="entry name" value="METALLOENDOPEPTIDASE OMA1"/>
    <property type="match status" value="1"/>
</dbReference>
<dbReference type="PROSITE" id="PS50005">
    <property type="entry name" value="TPR"/>
    <property type="match status" value="1"/>
</dbReference>
<evidence type="ECO:0000259" key="8">
    <source>
        <dbReference type="Pfam" id="PF01435"/>
    </source>
</evidence>
<comment type="caution">
    <text evidence="9">The sequence shown here is derived from an EMBL/GenBank/DDBJ whole genome shotgun (WGS) entry which is preliminary data.</text>
</comment>
<feature type="domain" description="Peptidase M48" evidence="8">
    <location>
        <begin position="40"/>
        <end position="227"/>
    </location>
</feature>
<reference evidence="9" key="1">
    <citation type="submission" date="2022-07" db="EMBL/GenBank/DDBJ databases">
        <authorList>
            <person name="Otstavnykh N."/>
            <person name="Isaeva M."/>
            <person name="Bystritskaya E."/>
        </authorList>
    </citation>
    <scope>NUCLEOTIDE SEQUENCE</scope>
    <source>
        <strain evidence="9">10Alg 79</strain>
    </source>
</reference>
<dbReference type="Gene3D" id="1.25.40.10">
    <property type="entry name" value="Tetratricopeptide repeat domain"/>
    <property type="match status" value="1"/>
</dbReference>
<dbReference type="Gene3D" id="3.30.2010.10">
    <property type="entry name" value="Metalloproteases ('zincins'), catalytic domain"/>
    <property type="match status" value="1"/>
</dbReference>
<evidence type="ECO:0000313" key="10">
    <source>
        <dbReference type="Proteomes" id="UP001227162"/>
    </source>
</evidence>
<dbReference type="InterPro" id="IPR001915">
    <property type="entry name" value="Peptidase_M48"/>
</dbReference>
<dbReference type="RefSeq" id="WP_317624174.1">
    <property type="nucleotide sequence ID" value="NZ_JANFFA010000001.1"/>
</dbReference>
<proteinExistence type="predicted"/>
<dbReference type="GO" id="GO:0051603">
    <property type="term" value="P:proteolysis involved in protein catabolic process"/>
    <property type="evidence" value="ECO:0007669"/>
    <property type="project" value="TreeGrafter"/>
</dbReference>
<evidence type="ECO:0000256" key="5">
    <source>
        <dbReference type="ARBA" id="ARBA00022833"/>
    </source>
</evidence>
<keyword evidence="5" id="KW-0862">Zinc</keyword>
<dbReference type="CDD" id="cd07324">
    <property type="entry name" value="M48C_Oma1-like"/>
    <property type="match status" value="1"/>
</dbReference>
<dbReference type="InterPro" id="IPR051156">
    <property type="entry name" value="Mito/Outer_Membr_Metalloprot"/>
</dbReference>
<name>A0AAJ1U3Y1_9RHOB</name>
<evidence type="ECO:0000256" key="6">
    <source>
        <dbReference type="ARBA" id="ARBA00023049"/>
    </source>
</evidence>
<evidence type="ECO:0000256" key="3">
    <source>
        <dbReference type="ARBA" id="ARBA00022723"/>
    </source>
</evidence>
<dbReference type="GO" id="GO:0016020">
    <property type="term" value="C:membrane"/>
    <property type="evidence" value="ECO:0007669"/>
    <property type="project" value="TreeGrafter"/>
</dbReference>
<dbReference type="Pfam" id="PF14559">
    <property type="entry name" value="TPR_19"/>
    <property type="match status" value="1"/>
</dbReference>
<feature type="repeat" description="TPR" evidence="7">
    <location>
        <begin position="307"/>
        <end position="340"/>
    </location>
</feature>
<dbReference type="SMART" id="SM00028">
    <property type="entry name" value="TPR"/>
    <property type="match status" value="3"/>
</dbReference>
<keyword evidence="4 9" id="KW-0378">Hydrolase</keyword>
<evidence type="ECO:0000256" key="2">
    <source>
        <dbReference type="ARBA" id="ARBA00022670"/>
    </source>
</evidence>
<protein>
    <submittedName>
        <fullName evidence="9">M48 family metalloprotease</fullName>
        <ecNumber evidence="9">3.4.24.-</ecNumber>
    </submittedName>
</protein>
<dbReference type="InterPro" id="IPR019734">
    <property type="entry name" value="TPR_rpt"/>
</dbReference>
<gene>
    <name evidence="9" type="ORF">NOI20_00320</name>
</gene>
<keyword evidence="2" id="KW-0645">Protease</keyword>
<dbReference type="Pfam" id="PF01435">
    <property type="entry name" value="Peptidase_M48"/>
    <property type="match status" value="1"/>
</dbReference>
<keyword evidence="10" id="KW-1185">Reference proteome</keyword>
<keyword evidence="3" id="KW-0479">Metal-binding</keyword>
<evidence type="ECO:0000256" key="7">
    <source>
        <dbReference type="PROSITE-ProRule" id="PRU00339"/>
    </source>
</evidence>
<dbReference type="Proteomes" id="UP001227162">
    <property type="component" value="Unassembled WGS sequence"/>
</dbReference>
<dbReference type="InterPro" id="IPR011990">
    <property type="entry name" value="TPR-like_helical_dom_sf"/>
</dbReference>
<comment type="cofactor">
    <cofactor evidence="1">
        <name>Zn(2+)</name>
        <dbReference type="ChEBI" id="CHEBI:29105"/>
    </cofactor>
</comment>
<reference evidence="9" key="2">
    <citation type="submission" date="2023-04" db="EMBL/GenBank/DDBJ databases">
        <title>'Rhodoalgimonas zhirmunskyi' gen. nov., isolated from a red alga.</title>
        <authorList>
            <person name="Nedashkovskaya O.I."/>
            <person name="Otstavnykh N.Y."/>
            <person name="Bystritskaya E.P."/>
            <person name="Balabanova L.A."/>
            <person name="Isaeva M.P."/>
        </authorList>
    </citation>
    <scope>NUCLEOTIDE SEQUENCE</scope>
    <source>
        <strain evidence="9">10Alg 79</strain>
    </source>
</reference>
<accession>A0AAJ1U3Y1</accession>
<dbReference type="PANTHER" id="PTHR22726:SF1">
    <property type="entry name" value="METALLOENDOPEPTIDASE OMA1, MITOCHONDRIAL"/>
    <property type="match status" value="1"/>
</dbReference>
<sequence length="445" mass="48014">MQRMITTFPALIVAILLTLAPPLVRRADAVTLLRDPDIENALNQLAKPVISAAGLSPARVKILVIRDRTLNAFIVDQRHIFIHSGLIMQLKTPEELQAVIAHEAAHMASGHIARRVANARTANTVTGLGMALAAMASVSGNSKAAAALGLGVASSANRVFMGHTRAEESSADQSSIRYMARAGVDPAGAVRVMEIFKGQELVSAARQDPYARTHPLSRDRVRHLEALAGTYAGRFKPDPAARYWFSRAKGKLTAFERAPKWTRKTAGDSASEDIRLMRLAVAYHRDSRTKQAVATMQKLLKLRSKDPYYHELLGQILLESRNFPAAVSAYRNAVALAPRDALILGAYGRALLAVGNPKAAREALLNSRARDQNNAQVLRDLGQAHSKLGQPGLAALATAERYALSGRLRDAGTHARRAAGLLPRGSAGWQRAQDVLSAAEAAKKK</sequence>